<keyword evidence="2" id="KW-1133">Transmembrane helix</keyword>
<dbReference type="PANTHER" id="PTHR34220:SF7">
    <property type="entry name" value="SENSOR HISTIDINE KINASE YPDA"/>
    <property type="match status" value="1"/>
</dbReference>
<organism evidence="4 5">
    <name type="scientific">Sphingobacterium ginsenosidimutans</name>
    <dbReference type="NCBI Taxonomy" id="687845"/>
    <lineage>
        <taxon>Bacteria</taxon>
        <taxon>Pseudomonadati</taxon>
        <taxon>Bacteroidota</taxon>
        <taxon>Sphingobacteriia</taxon>
        <taxon>Sphingobacteriales</taxon>
        <taxon>Sphingobacteriaceae</taxon>
        <taxon>Sphingobacterium</taxon>
    </lineage>
</organism>
<gene>
    <name evidence="4" type="ORF">GCM10022218_29360</name>
</gene>
<dbReference type="EMBL" id="BAAAZK010000007">
    <property type="protein sequence ID" value="GAA4178513.1"/>
    <property type="molecule type" value="Genomic_DNA"/>
</dbReference>
<dbReference type="RefSeq" id="WP_346086665.1">
    <property type="nucleotide sequence ID" value="NZ_BAAAZK010000007.1"/>
</dbReference>
<keyword evidence="2" id="KW-0812">Transmembrane</keyword>
<comment type="caution">
    <text evidence="4">The sequence shown here is derived from an EMBL/GenBank/DDBJ whole genome shotgun (WGS) entry which is preliminary data.</text>
</comment>
<evidence type="ECO:0000313" key="5">
    <source>
        <dbReference type="Proteomes" id="UP001500167"/>
    </source>
</evidence>
<reference evidence="5" key="1">
    <citation type="journal article" date="2019" name="Int. J. Syst. Evol. Microbiol.">
        <title>The Global Catalogue of Microorganisms (GCM) 10K type strain sequencing project: providing services to taxonomists for standard genome sequencing and annotation.</title>
        <authorList>
            <consortium name="The Broad Institute Genomics Platform"/>
            <consortium name="The Broad Institute Genome Sequencing Center for Infectious Disease"/>
            <person name="Wu L."/>
            <person name="Ma J."/>
        </authorList>
    </citation>
    <scope>NUCLEOTIDE SEQUENCE [LARGE SCALE GENOMIC DNA]</scope>
    <source>
        <strain evidence="5">JCM 16722</strain>
    </source>
</reference>
<keyword evidence="5" id="KW-1185">Reference proteome</keyword>
<keyword evidence="4" id="KW-0808">Transferase</keyword>
<dbReference type="Pfam" id="PF06580">
    <property type="entry name" value="His_kinase"/>
    <property type="match status" value="1"/>
</dbReference>
<feature type="coiled-coil region" evidence="1">
    <location>
        <begin position="130"/>
        <end position="157"/>
    </location>
</feature>
<evidence type="ECO:0000256" key="2">
    <source>
        <dbReference type="SAM" id="Phobius"/>
    </source>
</evidence>
<name>A0ABP8A5R1_9SPHI</name>
<dbReference type="InterPro" id="IPR010559">
    <property type="entry name" value="Sig_transdc_His_kin_internal"/>
</dbReference>
<protein>
    <submittedName>
        <fullName evidence="4">Histidine kinase</fullName>
    </submittedName>
</protein>
<dbReference type="GO" id="GO:0016301">
    <property type="term" value="F:kinase activity"/>
    <property type="evidence" value="ECO:0007669"/>
    <property type="project" value="UniProtKB-KW"/>
</dbReference>
<feature type="domain" description="Signal transduction histidine kinase internal region" evidence="3">
    <location>
        <begin position="150"/>
        <end position="228"/>
    </location>
</feature>
<evidence type="ECO:0000256" key="1">
    <source>
        <dbReference type="SAM" id="Coils"/>
    </source>
</evidence>
<keyword evidence="4" id="KW-0418">Kinase</keyword>
<feature type="transmembrane region" description="Helical" evidence="2">
    <location>
        <begin position="49"/>
        <end position="75"/>
    </location>
</feature>
<dbReference type="Proteomes" id="UP001500167">
    <property type="component" value="Unassembled WGS sequence"/>
</dbReference>
<feature type="transmembrane region" description="Helical" evidence="2">
    <location>
        <begin position="15"/>
        <end position="37"/>
    </location>
</feature>
<dbReference type="InterPro" id="IPR036890">
    <property type="entry name" value="HATPase_C_sf"/>
</dbReference>
<keyword evidence="1" id="KW-0175">Coiled coil</keyword>
<evidence type="ECO:0000313" key="4">
    <source>
        <dbReference type="EMBL" id="GAA4178513.1"/>
    </source>
</evidence>
<sequence>MQFISYQRIDPHNSWLLFLKDVFSLLSIFYVTAYIIIPRWFIRGKFLLCLLWLVIIYAWWSVLTYYSAVLTLHFLSPAERLTDYLQFMIDKGILGAFRISSITDYLLDFIFLVAFPLTVKIVQSFMSIRNVKVNLELKNAELELNNVQLELAFLKHQINPHFLLNTLYSIYVLVSDKDDRGEQSMMRLSGMMVYLLHESNQPEIELNREFQLIRDYVELERIRYNESLQINVNLETDDAHCTIVPLIFFPFVENAFKHGPRTSVSNAWVKINISVKNHILYMHVSNAYRELPKPQNYVGGLGIQNVRKRLELYYPNRYTFKTSSEAGIYSTELRVDLLEKENKDQ</sequence>
<proteinExistence type="predicted"/>
<dbReference type="PANTHER" id="PTHR34220">
    <property type="entry name" value="SENSOR HISTIDINE KINASE YPDA"/>
    <property type="match status" value="1"/>
</dbReference>
<dbReference type="Gene3D" id="3.30.565.10">
    <property type="entry name" value="Histidine kinase-like ATPase, C-terminal domain"/>
    <property type="match status" value="1"/>
</dbReference>
<evidence type="ECO:0000259" key="3">
    <source>
        <dbReference type="Pfam" id="PF06580"/>
    </source>
</evidence>
<dbReference type="InterPro" id="IPR050640">
    <property type="entry name" value="Bact_2-comp_sensor_kinase"/>
</dbReference>
<accession>A0ABP8A5R1</accession>
<dbReference type="SUPFAM" id="SSF55874">
    <property type="entry name" value="ATPase domain of HSP90 chaperone/DNA topoisomerase II/histidine kinase"/>
    <property type="match status" value="1"/>
</dbReference>
<keyword evidence="2" id="KW-0472">Membrane</keyword>